<dbReference type="PANTHER" id="PTHR32071">
    <property type="entry name" value="TRANSCRIPTIONAL REGULATORY PROTEIN"/>
    <property type="match status" value="1"/>
</dbReference>
<keyword evidence="1" id="KW-0547">Nucleotide-binding</keyword>
<dbReference type="RefSeq" id="WP_272096070.1">
    <property type="nucleotide sequence ID" value="NZ_JAQNDK010000002.1"/>
</dbReference>
<dbReference type="InterPro" id="IPR003593">
    <property type="entry name" value="AAA+_ATPase"/>
</dbReference>
<dbReference type="Pfam" id="PF02954">
    <property type="entry name" value="HTH_8"/>
    <property type="match status" value="1"/>
</dbReference>
<dbReference type="InterPro" id="IPR002197">
    <property type="entry name" value="HTH_Fis"/>
</dbReference>
<dbReference type="PROSITE" id="PS50045">
    <property type="entry name" value="SIGMA54_INTERACT_4"/>
    <property type="match status" value="1"/>
</dbReference>
<evidence type="ECO:0000256" key="3">
    <source>
        <dbReference type="ARBA" id="ARBA00023015"/>
    </source>
</evidence>
<evidence type="ECO:0000256" key="1">
    <source>
        <dbReference type="ARBA" id="ARBA00022741"/>
    </source>
</evidence>
<comment type="caution">
    <text evidence="8">The sequence shown here is derived from an EMBL/GenBank/DDBJ whole genome shotgun (WGS) entry which is preliminary data.</text>
</comment>
<dbReference type="InterPro" id="IPR025662">
    <property type="entry name" value="Sigma_54_int_dom_ATP-bd_1"/>
</dbReference>
<dbReference type="EMBL" id="JAQNDK010000002">
    <property type="protein sequence ID" value="MDC0679123.1"/>
    <property type="molecule type" value="Genomic_DNA"/>
</dbReference>
<name>A0ABT5BYA1_9BACT</name>
<evidence type="ECO:0000259" key="7">
    <source>
        <dbReference type="PROSITE" id="PS50045"/>
    </source>
</evidence>
<dbReference type="Pfam" id="PF25601">
    <property type="entry name" value="AAA_lid_14"/>
    <property type="match status" value="1"/>
</dbReference>
<proteinExistence type="predicted"/>
<evidence type="ECO:0000256" key="4">
    <source>
        <dbReference type="ARBA" id="ARBA00023125"/>
    </source>
</evidence>
<dbReference type="PROSITE" id="PS00676">
    <property type="entry name" value="SIGMA54_INTERACT_2"/>
    <property type="match status" value="1"/>
</dbReference>
<keyword evidence="5" id="KW-0804">Transcription</keyword>
<dbReference type="InterPro" id="IPR002078">
    <property type="entry name" value="Sigma_54_int"/>
</dbReference>
<protein>
    <submittedName>
        <fullName evidence="8">Sigma-54 dependent transcriptional regulator</fullName>
    </submittedName>
</protein>
<dbReference type="SUPFAM" id="SSF52540">
    <property type="entry name" value="P-loop containing nucleoside triphosphate hydrolases"/>
    <property type="match status" value="1"/>
</dbReference>
<evidence type="ECO:0000256" key="6">
    <source>
        <dbReference type="SAM" id="MobiDB-lite"/>
    </source>
</evidence>
<evidence type="ECO:0000313" key="8">
    <source>
        <dbReference type="EMBL" id="MDC0679123.1"/>
    </source>
</evidence>
<dbReference type="PROSITE" id="PS00688">
    <property type="entry name" value="SIGMA54_INTERACT_3"/>
    <property type="match status" value="1"/>
</dbReference>
<evidence type="ECO:0000256" key="5">
    <source>
        <dbReference type="ARBA" id="ARBA00023163"/>
    </source>
</evidence>
<keyword evidence="2" id="KW-0067">ATP-binding</keyword>
<accession>A0ABT5BYA1</accession>
<dbReference type="InterPro" id="IPR025944">
    <property type="entry name" value="Sigma_54_int_dom_CS"/>
</dbReference>
<reference evidence="8 9" key="1">
    <citation type="submission" date="2023-01" db="EMBL/GenBank/DDBJ databases">
        <title>Minimal conservation of predation-associated metabolite biosynthetic gene clusters underscores biosynthetic potential of Myxococcota including descriptions for ten novel species: Archangium lansinium sp. nov., Myxococcus landrumus sp. nov., Nannocystis bai.</title>
        <authorList>
            <person name="Ahearne A."/>
            <person name="Stevens C."/>
            <person name="Dowd S."/>
        </authorList>
    </citation>
    <scope>NUCLEOTIDE SEQUENCE [LARGE SCALE GENOMIC DNA]</scope>
    <source>
        <strain evidence="8 9">WIWO2</strain>
    </source>
</reference>
<dbReference type="Proteomes" id="UP001217485">
    <property type="component" value="Unassembled WGS sequence"/>
</dbReference>
<keyword evidence="4" id="KW-0238">DNA-binding</keyword>
<dbReference type="SMART" id="SM00382">
    <property type="entry name" value="AAA"/>
    <property type="match status" value="1"/>
</dbReference>
<feature type="region of interest" description="Disordered" evidence="6">
    <location>
        <begin position="404"/>
        <end position="440"/>
    </location>
</feature>
<keyword evidence="3" id="KW-0805">Transcription regulation</keyword>
<dbReference type="InterPro" id="IPR027417">
    <property type="entry name" value="P-loop_NTPase"/>
</dbReference>
<dbReference type="InterPro" id="IPR025943">
    <property type="entry name" value="Sigma_54_int_dom_ATP-bd_2"/>
</dbReference>
<keyword evidence="9" id="KW-1185">Reference proteome</keyword>
<dbReference type="InterPro" id="IPR058031">
    <property type="entry name" value="AAA_lid_NorR"/>
</dbReference>
<dbReference type="Gene3D" id="1.10.8.60">
    <property type="match status" value="1"/>
</dbReference>
<dbReference type="PROSITE" id="PS00675">
    <property type="entry name" value="SIGMA54_INTERACT_1"/>
    <property type="match status" value="1"/>
</dbReference>
<sequence>METLNGVDTGPERRASGVAHGLRFTLLYHPDLRRIGARATTVAVPGYAVPLSRLEPEFAQPRSHECAPLCDPHVSRKPHHVTWGADESVTITPAGRGQLSVDGQPIDETHRFPPDVLRAGLLLQLSRKIVILVHAVTTAPPAPRYGLVGDSDALEVVLRSIARVADLQVPVLLRGETGAGKERVAQAIHQASPRAGRPWLAVNMAALAPTTAAAELFGYAKGAFTGAHQRHAGLFERAHGGTLFLDEIGDMSMDVQAMLLRALETGTILPLGDTEQRAVDVRVIAATDVDLEQAIAQGRFRAPLLHRLQGYTITIPPLRQSREDIPRLLLHFLREELARVGDLRRLEPPADGALPWFPRSFMVRLLQHSWPGNVRELRNVARQLVISSRGADAIVIDESLERTLEQARQTPRPPSDAPRLAERRDADASTANPADHPMDREVDEDALLRALRQSRWSIGPAAATLGVSRTALYRLIERSPRVRKAADIPEDELMRCHHACGGDLDAMSARLEVSKRGLTLRLRELGRSGRLREAPPD</sequence>
<gene>
    <name evidence="8" type="ORF">POL72_15370</name>
</gene>
<dbReference type="Pfam" id="PF00158">
    <property type="entry name" value="Sigma54_activat"/>
    <property type="match status" value="1"/>
</dbReference>
<organism evidence="8 9">
    <name type="scientific">Sorangium atrum</name>
    <dbReference type="NCBI Taxonomy" id="2995308"/>
    <lineage>
        <taxon>Bacteria</taxon>
        <taxon>Pseudomonadati</taxon>
        <taxon>Myxococcota</taxon>
        <taxon>Polyangia</taxon>
        <taxon>Polyangiales</taxon>
        <taxon>Polyangiaceae</taxon>
        <taxon>Sorangium</taxon>
    </lineage>
</organism>
<evidence type="ECO:0000256" key="2">
    <source>
        <dbReference type="ARBA" id="ARBA00022840"/>
    </source>
</evidence>
<dbReference type="Gene3D" id="1.10.10.60">
    <property type="entry name" value="Homeodomain-like"/>
    <property type="match status" value="1"/>
</dbReference>
<dbReference type="Gene3D" id="3.40.50.300">
    <property type="entry name" value="P-loop containing nucleotide triphosphate hydrolases"/>
    <property type="match status" value="1"/>
</dbReference>
<feature type="domain" description="Sigma-54 factor interaction" evidence="7">
    <location>
        <begin position="147"/>
        <end position="386"/>
    </location>
</feature>
<dbReference type="CDD" id="cd00009">
    <property type="entry name" value="AAA"/>
    <property type="match status" value="1"/>
</dbReference>
<evidence type="ECO:0000313" key="9">
    <source>
        <dbReference type="Proteomes" id="UP001217485"/>
    </source>
</evidence>
<dbReference type="PANTHER" id="PTHR32071:SF57">
    <property type="entry name" value="C4-DICARBOXYLATE TRANSPORT TRANSCRIPTIONAL REGULATORY PROTEIN DCTD"/>
    <property type="match status" value="1"/>
</dbReference>